<evidence type="ECO:0000256" key="5">
    <source>
        <dbReference type="ARBA" id="ARBA00022960"/>
    </source>
</evidence>
<proteinExistence type="inferred from homology"/>
<dbReference type="GO" id="GO:0005886">
    <property type="term" value="C:plasma membrane"/>
    <property type="evidence" value="ECO:0007669"/>
    <property type="project" value="UniProtKB-SubCell"/>
</dbReference>
<feature type="transmembrane region" description="Helical" evidence="8">
    <location>
        <begin position="35"/>
        <end position="52"/>
    </location>
</feature>
<feature type="transmembrane region" description="Helical" evidence="8">
    <location>
        <begin position="140"/>
        <end position="158"/>
    </location>
</feature>
<keyword evidence="3" id="KW-1003">Cell membrane</keyword>
<name>A0A927CVB8_9BACI</name>
<sequence>MKKLYIPLLALVIFLSESIFVTTFSGGFFTSDKIFVPRFLMIFLVFMAVYSGNRTALYYSFVIGILFDVVYTEILGIYLFIFPLITYGISKVMKILQNNIFVVSFMSLVAIAILEMIVYGMNALLGFVSMTFQQFLSDRLVPTLILNAIVILIIAYPLRKFLLKYSEEENNEILFRKKTK</sequence>
<keyword evidence="10" id="KW-1185">Reference proteome</keyword>
<keyword evidence="6 8" id="KW-1133">Transmembrane helix</keyword>
<dbReference type="InterPro" id="IPR007227">
    <property type="entry name" value="Cell_shape_determining_MreD"/>
</dbReference>
<feature type="transmembrane region" description="Helical" evidence="8">
    <location>
        <begin position="6"/>
        <end position="28"/>
    </location>
</feature>
<evidence type="ECO:0000256" key="2">
    <source>
        <dbReference type="ARBA" id="ARBA00007776"/>
    </source>
</evidence>
<feature type="transmembrane region" description="Helical" evidence="8">
    <location>
        <begin position="99"/>
        <end position="120"/>
    </location>
</feature>
<dbReference type="Proteomes" id="UP000602076">
    <property type="component" value="Unassembled WGS sequence"/>
</dbReference>
<evidence type="ECO:0000256" key="1">
    <source>
        <dbReference type="ARBA" id="ARBA00004651"/>
    </source>
</evidence>
<evidence type="ECO:0000313" key="9">
    <source>
        <dbReference type="EMBL" id="MBD3107839.1"/>
    </source>
</evidence>
<comment type="similarity">
    <text evidence="2">Belongs to the MreD family.</text>
</comment>
<evidence type="ECO:0000256" key="8">
    <source>
        <dbReference type="SAM" id="Phobius"/>
    </source>
</evidence>
<dbReference type="AlphaFoldDB" id="A0A927CVB8"/>
<keyword evidence="4 8" id="KW-0812">Transmembrane</keyword>
<keyword evidence="5" id="KW-0133">Cell shape</keyword>
<evidence type="ECO:0000256" key="7">
    <source>
        <dbReference type="ARBA" id="ARBA00023136"/>
    </source>
</evidence>
<dbReference type="EMBL" id="JACXSI010000011">
    <property type="protein sequence ID" value="MBD3107839.1"/>
    <property type="molecule type" value="Genomic_DNA"/>
</dbReference>
<dbReference type="NCBIfam" id="TIGR03426">
    <property type="entry name" value="shape_MreD"/>
    <property type="match status" value="1"/>
</dbReference>
<keyword evidence="7 8" id="KW-0472">Membrane</keyword>
<accession>A0A927CVB8</accession>
<comment type="caution">
    <text evidence="9">The sequence shown here is derived from an EMBL/GenBank/DDBJ whole genome shotgun (WGS) entry which is preliminary data.</text>
</comment>
<comment type="subcellular location">
    <subcellularLocation>
        <location evidence="1">Cell membrane</location>
        <topology evidence="1">Multi-pass membrane protein</topology>
    </subcellularLocation>
</comment>
<gene>
    <name evidence="9" type="primary">mreD</name>
    <name evidence="9" type="ORF">IEO70_05620</name>
</gene>
<organism evidence="9 10">
    <name type="scientific">Peribacillus faecalis</name>
    <dbReference type="NCBI Taxonomy" id="2772559"/>
    <lineage>
        <taxon>Bacteria</taxon>
        <taxon>Bacillati</taxon>
        <taxon>Bacillota</taxon>
        <taxon>Bacilli</taxon>
        <taxon>Bacillales</taxon>
        <taxon>Bacillaceae</taxon>
        <taxon>Peribacillus</taxon>
    </lineage>
</organism>
<dbReference type="GO" id="GO:0008360">
    <property type="term" value="P:regulation of cell shape"/>
    <property type="evidence" value="ECO:0007669"/>
    <property type="project" value="UniProtKB-KW"/>
</dbReference>
<evidence type="ECO:0000256" key="3">
    <source>
        <dbReference type="ARBA" id="ARBA00022475"/>
    </source>
</evidence>
<evidence type="ECO:0000256" key="4">
    <source>
        <dbReference type="ARBA" id="ARBA00022692"/>
    </source>
</evidence>
<feature type="transmembrane region" description="Helical" evidence="8">
    <location>
        <begin position="58"/>
        <end position="87"/>
    </location>
</feature>
<dbReference type="Pfam" id="PF04093">
    <property type="entry name" value="MreD"/>
    <property type="match status" value="1"/>
</dbReference>
<dbReference type="RefSeq" id="WP_190997385.1">
    <property type="nucleotide sequence ID" value="NZ_JACXSI010000011.1"/>
</dbReference>
<evidence type="ECO:0000313" key="10">
    <source>
        <dbReference type="Proteomes" id="UP000602076"/>
    </source>
</evidence>
<evidence type="ECO:0000256" key="6">
    <source>
        <dbReference type="ARBA" id="ARBA00022989"/>
    </source>
</evidence>
<protein>
    <submittedName>
        <fullName evidence="9">Rod shape-determining protein MreD</fullName>
    </submittedName>
</protein>
<reference evidence="9" key="1">
    <citation type="submission" date="2020-09" db="EMBL/GenBank/DDBJ databases">
        <title>Bacillus faecalis sp. nov., a moderately halophilic bacterium isolated from cow faeces.</title>
        <authorList>
            <person name="Jiang L."/>
            <person name="Lee J."/>
        </authorList>
    </citation>
    <scope>NUCLEOTIDE SEQUENCE</scope>
    <source>
        <strain evidence="9">AGMB 02131</strain>
    </source>
</reference>